<proteinExistence type="predicted"/>
<dbReference type="AlphaFoldDB" id="A0A8J3VM24"/>
<gene>
    <name evidence="1" type="ORF">Rhe02_88500</name>
</gene>
<keyword evidence="2" id="KW-1185">Reference proteome</keyword>
<name>A0A8J3VM24_9ACTN</name>
<accession>A0A8J3VM24</accession>
<comment type="caution">
    <text evidence="1">The sequence shown here is derived from an EMBL/GenBank/DDBJ whole genome shotgun (WGS) entry which is preliminary data.</text>
</comment>
<protein>
    <recommendedName>
        <fullName evidence="3">Aminoglycoside phosphotransferase</fullName>
    </recommendedName>
</protein>
<dbReference type="InterPro" id="IPR006748">
    <property type="entry name" value="NH2Glyco/OHUrea_AB-resist_kin"/>
</dbReference>
<dbReference type="EMBL" id="BONY01000106">
    <property type="protein sequence ID" value="GIH10783.1"/>
    <property type="molecule type" value="Genomic_DNA"/>
</dbReference>
<evidence type="ECO:0000313" key="2">
    <source>
        <dbReference type="Proteomes" id="UP000612899"/>
    </source>
</evidence>
<dbReference type="RefSeq" id="WP_203914501.1">
    <property type="nucleotide sequence ID" value="NZ_BONY01000106.1"/>
</dbReference>
<dbReference type="Proteomes" id="UP000612899">
    <property type="component" value="Unassembled WGS sequence"/>
</dbReference>
<dbReference type="Pfam" id="PF04655">
    <property type="entry name" value="APH_6_hur"/>
    <property type="match status" value="1"/>
</dbReference>
<organism evidence="1 2">
    <name type="scientific">Rhizocola hellebori</name>
    <dbReference type="NCBI Taxonomy" id="1392758"/>
    <lineage>
        <taxon>Bacteria</taxon>
        <taxon>Bacillati</taxon>
        <taxon>Actinomycetota</taxon>
        <taxon>Actinomycetes</taxon>
        <taxon>Micromonosporales</taxon>
        <taxon>Micromonosporaceae</taxon>
        <taxon>Rhizocola</taxon>
    </lineage>
</organism>
<dbReference type="GO" id="GO:0016773">
    <property type="term" value="F:phosphotransferase activity, alcohol group as acceptor"/>
    <property type="evidence" value="ECO:0007669"/>
    <property type="project" value="InterPro"/>
</dbReference>
<evidence type="ECO:0008006" key="3">
    <source>
        <dbReference type="Google" id="ProtNLM"/>
    </source>
</evidence>
<evidence type="ECO:0000313" key="1">
    <source>
        <dbReference type="EMBL" id="GIH10783.1"/>
    </source>
</evidence>
<dbReference type="InterPro" id="IPR011009">
    <property type="entry name" value="Kinase-like_dom_sf"/>
</dbReference>
<dbReference type="SUPFAM" id="SSF56112">
    <property type="entry name" value="Protein kinase-like (PK-like)"/>
    <property type="match status" value="1"/>
</dbReference>
<dbReference type="GO" id="GO:0019748">
    <property type="term" value="P:secondary metabolic process"/>
    <property type="evidence" value="ECO:0007669"/>
    <property type="project" value="InterPro"/>
</dbReference>
<sequence>MTVLPEMVRRTAQSRGTIGQAWLTALPRYVDELCHTWSLEIDEVMAGGTSALVARVRPSAVLKIAPPWDPLADQVRTIAAADGHGYVRLYAFDPERNAALLEPLGPMLPEAPEENSLDVLAQTLQQAWQVPRGPLVEFNKASQLIEIISSLWPALGRPCSEGLVEQALSYAHQRVAASNSDTCVVCHGDPHANNALAVPSSRPGAESGYVFVDPDGFLTEPAYDLGVAIRGFTGRLLADAHPVDLLRGYCRRLSVATGVDEEAIWQWGFVERVSTGLYLMRHGHHGEGRAYLASAERLAR</sequence>
<reference evidence="1" key="1">
    <citation type="submission" date="2021-01" db="EMBL/GenBank/DDBJ databases">
        <title>Whole genome shotgun sequence of Rhizocola hellebori NBRC 109834.</title>
        <authorList>
            <person name="Komaki H."/>
            <person name="Tamura T."/>
        </authorList>
    </citation>
    <scope>NUCLEOTIDE SEQUENCE</scope>
    <source>
        <strain evidence="1">NBRC 109834</strain>
    </source>
</reference>